<dbReference type="AlphaFoldDB" id="A0A3S3P4W6"/>
<comment type="caution">
    <text evidence="1">The sequence shown here is derived from an EMBL/GenBank/DDBJ whole genome shotgun (WGS) entry which is preliminary data.</text>
</comment>
<name>A0A3S3P4W6_9MAGN</name>
<evidence type="ECO:0000313" key="2">
    <source>
        <dbReference type="Proteomes" id="UP000283530"/>
    </source>
</evidence>
<evidence type="ECO:0000313" key="1">
    <source>
        <dbReference type="EMBL" id="RWR93431.1"/>
    </source>
</evidence>
<accession>A0A3S3P4W6</accession>
<organism evidence="1 2">
    <name type="scientific">Cinnamomum micranthum f. kanehirae</name>
    <dbReference type="NCBI Taxonomy" id="337451"/>
    <lineage>
        <taxon>Eukaryota</taxon>
        <taxon>Viridiplantae</taxon>
        <taxon>Streptophyta</taxon>
        <taxon>Embryophyta</taxon>
        <taxon>Tracheophyta</taxon>
        <taxon>Spermatophyta</taxon>
        <taxon>Magnoliopsida</taxon>
        <taxon>Magnoliidae</taxon>
        <taxon>Laurales</taxon>
        <taxon>Lauraceae</taxon>
        <taxon>Cinnamomum</taxon>
    </lineage>
</organism>
<proteinExistence type="predicted"/>
<dbReference type="Proteomes" id="UP000283530">
    <property type="component" value="Unassembled WGS sequence"/>
</dbReference>
<gene>
    <name evidence="1" type="ORF">CKAN_02268000</name>
</gene>
<reference evidence="1 2" key="1">
    <citation type="journal article" date="2019" name="Nat. Plants">
        <title>Stout camphor tree genome fills gaps in understanding of flowering plant genome evolution.</title>
        <authorList>
            <person name="Chaw S.M."/>
            <person name="Liu Y.C."/>
            <person name="Wu Y.W."/>
            <person name="Wang H.Y."/>
            <person name="Lin C.I."/>
            <person name="Wu C.S."/>
            <person name="Ke H.M."/>
            <person name="Chang L.Y."/>
            <person name="Hsu C.Y."/>
            <person name="Yang H.T."/>
            <person name="Sudianto E."/>
            <person name="Hsu M.H."/>
            <person name="Wu K.P."/>
            <person name="Wang L.N."/>
            <person name="Leebens-Mack J.H."/>
            <person name="Tsai I.J."/>
        </authorList>
    </citation>
    <scope>NUCLEOTIDE SEQUENCE [LARGE SCALE GENOMIC DNA]</scope>
    <source>
        <strain evidence="2">cv. Chaw 1501</strain>
        <tissue evidence="1">Young leaves</tissue>
    </source>
</reference>
<sequence length="88" mass="10057">MNAIKVFHPITIHERVNAVTFLCHVTTLYNFRISLKTTCVFVIREHILNSKPIWWSTYDISKNGAVTLAYFPLQLGGATVRRLNKGIP</sequence>
<keyword evidence="2" id="KW-1185">Reference proteome</keyword>
<protein>
    <submittedName>
        <fullName evidence="1">Uncharacterized protein</fullName>
    </submittedName>
</protein>
<dbReference type="EMBL" id="QPKB01000010">
    <property type="protein sequence ID" value="RWR93431.1"/>
    <property type="molecule type" value="Genomic_DNA"/>
</dbReference>